<feature type="transmembrane region" description="Helical" evidence="11">
    <location>
        <begin position="532"/>
        <end position="550"/>
    </location>
</feature>
<dbReference type="AlphaFoldDB" id="A0ABD2I191"/>
<evidence type="ECO:0000256" key="11">
    <source>
        <dbReference type="SAM" id="Phobius"/>
    </source>
</evidence>
<reference evidence="12 13" key="1">
    <citation type="submission" date="2024-10" db="EMBL/GenBank/DDBJ databases">
        <authorList>
            <person name="Kim D."/>
        </authorList>
    </citation>
    <scope>NUCLEOTIDE SEQUENCE [LARGE SCALE GENOMIC DNA]</scope>
    <source>
        <strain evidence="12">Taebaek</strain>
    </source>
</reference>
<evidence type="ECO:0000256" key="5">
    <source>
        <dbReference type="ARBA" id="ARBA00022679"/>
    </source>
</evidence>
<dbReference type="InterPro" id="IPR039524">
    <property type="entry name" value="PIGO/GPI13"/>
</dbReference>
<proteinExistence type="inferred from homology"/>
<keyword evidence="13" id="KW-1185">Reference proteome</keyword>
<keyword evidence="5" id="KW-0808">Transferase</keyword>
<evidence type="ECO:0008006" key="14">
    <source>
        <dbReference type="Google" id="ProtNLM"/>
    </source>
</evidence>
<comment type="similarity">
    <text evidence="3">Belongs to the PIGG/PIGN/PIGO family. PIGO subfamily.</text>
</comment>
<dbReference type="InterPro" id="IPR002591">
    <property type="entry name" value="Phosphodiest/P_Trfase"/>
</dbReference>
<accession>A0ABD2I191</accession>
<keyword evidence="9 11" id="KW-0472">Membrane</keyword>
<dbReference type="PANTHER" id="PTHR23071">
    <property type="entry name" value="PHOSPHATIDYLINOSITOL GLYCAN"/>
    <property type="match status" value="1"/>
</dbReference>
<dbReference type="InterPro" id="IPR017850">
    <property type="entry name" value="Alkaline_phosphatase_core_sf"/>
</dbReference>
<dbReference type="GO" id="GO:0006506">
    <property type="term" value="P:GPI anchor biosynthetic process"/>
    <property type="evidence" value="ECO:0007669"/>
    <property type="project" value="UniProtKB-KW"/>
</dbReference>
<feature type="transmembrane region" description="Helical" evidence="11">
    <location>
        <begin position="827"/>
        <end position="845"/>
    </location>
</feature>
<evidence type="ECO:0000256" key="3">
    <source>
        <dbReference type="ARBA" id="ARBA00008695"/>
    </source>
</evidence>
<feature type="transmembrane region" description="Helical" evidence="11">
    <location>
        <begin position="628"/>
        <end position="644"/>
    </location>
</feature>
<evidence type="ECO:0000256" key="1">
    <source>
        <dbReference type="ARBA" id="ARBA00004477"/>
    </source>
</evidence>
<dbReference type="Gene3D" id="3.40.720.10">
    <property type="entry name" value="Alkaline Phosphatase, subunit A"/>
    <property type="match status" value="1"/>
</dbReference>
<evidence type="ECO:0000256" key="9">
    <source>
        <dbReference type="ARBA" id="ARBA00023136"/>
    </source>
</evidence>
<protein>
    <recommendedName>
        <fullName evidence="14">GPI ethanolamine phosphate transferase 3</fullName>
    </recommendedName>
</protein>
<evidence type="ECO:0000256" key="10">
    <source>
        <dbReference type="ARBA" id="ARBA00023180"/>
    </source>
</evidence>
<dbReference type="EMBL" id="JBICCN010000373">
    <property type="protein sequence ID" value="KAL3072733.1"/>
    <property type="molecule type" value="Genomic_DNA"/>
</dbReference>
<evidence type="ECO:0000256" key="4">
    <source>
        <dbReference type="ARBA" id="ARBA00022502"/>
    </source>
</evidence>
<keyword evidence="8 11" id="KW-1133">Transmembrane helix</keyword>
<dbReference type="SUPFAM" id="SSF53649">
    <property type="entry name" value="Alkaline phosphatase-like"/>
    <property type="match status" value="1"/>
</dbReference>
<feature type="transmembrane region" description="Helical" evidence="11">
    <location>
        <begin position="507"/>
        <end position="526"/>
    </location>
</feature>
<dbReference type="CDD" id="cd16023">
    <property type="entry name" value="GPI_EPT_3"/>
    <property type="match status" value="1"/>
</dbReference>
<dbReference type="Pfam" id="PF01663">
    <property type="entry name" value="Phosphodiest"/>
    <property type="match status" value="1"/>
</dbReference>
<evidence type="ECO:0000256" key="7">
    <source>
        <dbReference type="ARBA" id="ARBA00022824"/>
    </source>
</evidence>
<evidence type="ECO:0000256" key="2">
    <source>
        <dbReference type="ARBA" id="ARBA00004687"/>
    </source>
</evidence>
<evidence type="ECO:0000313" key="12">
    <source>
        <dbReference type="EMBL" id="KAL3072733.1"/>
    </source>
</evidence>
<keyword evidence="6 11" id="KW-0812">Transmembrane</keyword>
<organism evidence="12 13">
    <name type="scientific">Heterodera schachtii</name>
    <name type="common">Sugarbeet cyst nematode worm</name>
    <name type="synonym">Tylenchus schachtii</name>
    <dbReference type="NCBI Taxonomy" id="97005"/>
    <lineage>
        <taxon>Eukaryota</taxon>
        <taxon>Metazoa</taxon>
        <taxon>Ecdysozoa</taxon>
        <taxon>Nematoda</taxon>
        <taxon>Chromadorea</taxon>
        <taxon>Rhabditida</taxon>
        <taxon>Tylenchina</taxon>
        <taxon>Tylenchomorpha</taxon>
        <taxon>Tylenchoidea</taxon>
        <taxon>Heteroderidae</taxon>
        <taxon>Heteroderinae</taxon>
        <taxon>Heterodera</taxon>
    </lineage>
</organism>
<feature type="transmembrane region" description="Helical" evidence="11">
    <location>
        <begin position="793"/>
        <end position="815"/>
    </location>
</feature>
<dbReference type="Proteomes" id="UP001620645">
    <property type="component" value="Unassembled WGS sequence"/>
</dbReference>
<keyword evidence="10" id="KW-0325">Glycoprotein</keyword>
<sequence>MRRSSPSAISKSLTLRLLALALSYSVSLLIFQRGLLVKRHILPHRSSCEDIVAREPRQCWTEARFSKVILLVVDALRFDFILPSNGLENDSTAKYYTGKMPFVAKLLNSSNAGLFALLSDAPTTTFQRIRALVTGSVPAFIEASDNFGGSEIGEDNLIDQLISCGRNITMLGDDTWLQLLPGRFNRHFEGPSFDIKDLDTVDNIVFARIYDELNRTDWSLLIAHCLGVDHAGHRYGPMHPEMARKLGQMDELVRNVTSKMSDDAVLFVLGDHGMTQTGDHGGDSPAEITTALLVYAKGLNILTNLSDILTVHQVDIVPTLSLLLGVPIPFSSIGLAIDSLLPQNSLHELRLNSFQLIRYAQQYFHHYPPMQVKLRYIIRQYETAADDFHSNLFVIKSIQKLLRLSLDQFHFSVCVVGLISLLESVLFNGFLLLDNADEWISIRLWVFRSALLFLQLSLVFAAEPSVDTVFFSVTSLAVSLCSQTVVLSYKIFAAVTNKYSPFPSSPCLTLFANFVLSLLPLSNSFVIYESDVLRFSLQSVICVLLLYSLNTKRSFNLRNVSAEVRLALLLLFITRFLKAFENCREEQVGCVPVKFASHSAFLLSVLFVLGVLWALFERFSPRAHSLTKAFVWSMAVFLILHWAFELSALSFIESGSIESASTDFVVSLGNIRLIESVSRRLAQFVYFAFFVHLLAFRWLSVSASAWVWPHFHALAVPLVMLSGYSYGQIVSVIVFAFAVSDPLTSSESVWTGAFLLHLIALLSFYATGHHQTLNSIPWHAAFVGLPGNFPFKWLSALLIFFNMFSGKMLASLLAFAREREDTIKGPLCLLFFGGMRVFGSSLAALTHHKHLMFFKVFAPKFVFEAADFIFCCALIVFWAILRVSFCTYLRWRNKSKS</sequence>
<comment type="caution">
    <text evidence="12">The sequence shown here is derived from an EMBL/GenBank/DDBJ whole genome shotgun (WGS) entry which is preliminary data.</text>
</comment>
<feature type="transmembrane region" description="Helical" evidence="11">
    <location>
        <begin position="686"/>
        <end position="708"/>
    </location>
</feature>
<keyword evidence="7" id="KW-0256">Endoplasmic reticulum</keyword>
<keyword evidence="4" id="KW-0337">GPI-anchor biosynthesis</keyword>
<feature type="transmembrane region" description="Helical" evidence="11">
    <location>
        <begin position="749"/>
        <end position="768"/>
    </location>
</feature>
<dbReference type="GO" id="GO:0005789">
    <property type="term" value="C:endoplasmic reticulum membrane"/>
    <property type="evidence" value="ECO:0007669"/>
    <property type="project" value="UniProtKB-SubCell"/>
</dbReference>
<comment type="pathway">
    <text evidence="2">Glycolipid biosynthesis; glycosylphosphatidylinositol-anchor biosynthesis.</text>
</comment>
<feature type="transmembrane region" description="Helical" evidence="11">
    <location>
        <begin position="445"/>
        <end position="462"/>
    </location>
</feature>
<gene>
    <name evidence="12" type="ORF">niasHS_017707</name>
</gene>
<dbReference type="PANTHER" id="PTHR23071:SF1">
    <property type="entry name" value="GPI ETHANOLAMINE PHOSPHATE TRANSFERASE 3"/>
    <property type="match status" value="1"/>
</dbReference>
<comment type="subcellular location">
    <subcellularLocation>
        <location evidence="1">Endoplasmic reticulum membrane</location>
        <topology evidence="1">Multi-pass membrane protein</topology>
    </subcellularLocation>
</comment>
<feature type="transmembrane region" description="Helical" evidence="11">
    <location>
        <begin position="714"/>
        <end position="737"/>
    </location>
</feature>
<feature type="transmembrane region" description="Helical" evidence="11">
    <location>
        <begin position="409"/>
        <end position="433"/>
    </location>
</feature>
<feature type="transmembrane region" description="Helical" evidence="11">
    <location>
        <begin position="595"/>
        <end position="616"/>
    </location>
</feature>
<name>A0ABD2I191_HETSC</name>
<dbReference type="InterPro" id="IPR037675">
    <property type="entry name" value="PIG-O_N"/>
</dbReference>
<evidence type="ECO:0000256" key="6">
    <source>
        <dbReference type="ARBA" id="ARBA00022692"/>
    </source>
</evidence>
<feature type="transmembrane region" description="Helical" evidence="11">
    <location>
        <begin position="468"/>
        <end position="495"/>
    </location>
</feature>
<evidence type="ECO:0000313" key="13">
    <source>
        <dbReference type="Proteomes" id="UP001620645"/>
    </source>
</evidence>
<dbReference type="GO" id="GO:0016740">
    <property type="term" value="F:transferase activity"/>
    <property type="evidence" value="ECO:0007669"/>
    <property type="project" value="UniProtKB-KW"/>
</dbReference>
<evidence type="ECO:0000256" key="8">
    <source>
        <dbReference type="ARBA" id="ARBA00022989"/>
    </source>
</evidence>
<feature type="transmembrane region" description="Helical" evidence="11">
    <location>
        <begin position="865"/>
        <end position="889"/>
    </location>
</feature>